<dbReference type="SUPFAM" id="SSF143120">
    <property type="entry name" value="YefM-like"/>
    <property type="match status" value="1"/>
</dbReference>
<proteinExistence type="inferred from homology"/>
<organism evidence="2 3">
    <name type="scientific">Candidatus Woesebacteria bacterium RIFOXYA1_FULL_43_9</name>
    <dbReference type="NCBI Taxonomy" id="1802534"/>
    <lineage>
        <taxon>Bacteria</taxon>
        <taxon>Candidatus Woeseibacteriota</taxon>
    </lineage>
</organism>
<accession>A0A1F8CJM5</accession>
<evidence type="ECO:0008006" key="4">
    <source>
        <dbReference type="Google" id="ProtNLM"/>
    </source>
</evidence>
<gene>
    <name evidence="2" type="ORF">A2188_03150</name>
</gene>
<dbReference type="InterPro" id="IPR036165">
    <property type="entry name" value="YefM-like_sf"/>
</dbReference>
<evidence type="ECO:0000256" key="1">
    <source>
        <dbReference type="ARBA" id="ARBA00009981"/>
    </source>
</evidence>
<sequence length="85" mass="9418">MNDTTNLAISDFRQDVAGVINRVLATQKTAVIFQRSEPKVAVVDVKYLVALEEAFLDAGDATEAERAKSEKKTSLDTYIAKRWGK</sequence>
<name>A0A1F8CJM5_9BACT</name>
<evidence type="ECO:0000313" key="3">
    <source>
        <dbReference type="Proteomes" id="UP000179241"/>
    </source>
</evidence>
<comment type="caution">
    <text evidence="2">The sequence shown here is derived from an EMBL/GenBank/DDBJ whole genome shotgun (WGS) entry which is preliminary data.</text>
</comment>
<evidence type="ECO:0000313" key="2">
    <source>
        <dbReference type="EMBL" id="OGM76451.1"/>
    </source>
</evidence>
<dbReference type="Proteomes" id="UP000179241">
    <property type="component" value="Unassembled WGS sequence"/>
</dbReference>
<dbReference type="NCBIfam" id="TIGR01552">
    <property type="entry name" value="phd_fam"/>
    <property type="match status" value="1"/>
</dbReference>
<protein>
    <recommendedName>
        <fullName evidence="4">Antitoxin</fullName>
    </recommendedName>
</protein>
<reference evidence="2 3" key="1">
    <citation type="journal article" date="2016" name="Nat. Commun.">
        <title>Thousands of microbial genomes shed light on interconnected biogeochemical processes in an aquifer system.</title>
        <authorList>
            <person name="Anantharaman K."/>
            <person name="Brown C.T."/>
            <person name="Hug L.A."/>
            <person name="Sharon I."/>
            <person name="Castelle C.J."/>
            <person name="Probst A.J."/>
            <person name="Thomas B.C."/>
            <person name="Singh A."/>
            <person name="Wilkins M.J."/>
            <person name="Karaoz U."/>
            <person name="Brodie E.L."/>
            <person name="Williams K.H."/>
            <person name="Hubbard S.S."/>
            <person name="Banfield J.F."/>
        </authorList>
    </citation>
    <scope>NUCLEOTIDE SEQUENCE [LARGE SCALE GENOMIC DNA]</scope>
</reference>
<comment type="similarity">
    <text evidence="1">Belongs to the phD/YefM antitoxin family.</text>
</comment>
<dbReference type="AlphaFoldDB" id="A0A1F8CJM5"/>
<dbReference type="EMBL" id="MGHU01000053">
    <property type="protein sequence ID" value="OGM76451.1"/>
    <property type="molecule type" value="Genomic_DNA"/>
</dbReference>